<dbReference type="InterPro" id="IPR020846">
    <property type="entry name" value="MFS_dom"/>
</dbReference>
<feature type="transmembrane region" description="Helical" evidence="9">
    <location>
        <begin position="110"/>
        <end position="131"/>
    </location>
</feature>
<keyword evidence="3 7" id="KW-0813">Transport</keyword>
<reference evidence="11" key="1">
    <citation type="journal article" date="2012" name="PLoS Genet.">
        <title>Comparative analysis of the genomes of two field isolates of the rice blast fungus Magnaporthe oryzae.</title>
        <authorList>
            <person name="Xue M."/>
            <person name="Yang J."/>
            <person name="Li Z."/>
            <person name="Hu S."/>
            <person name="Yao N."/>
            <person name="Dean R.A."/>
            <person name="Zhao W."/>
            <person name="Shen M."/>
            <person name="Zhang H."/>
            <person name="Li C."/>
            <person name="Liu L."/>
            <person name="Cao L."/>
            <person name="Xu X."/>
            <person name="Xing Y."/>
            <person name="Hsiang T."/>
            <person name="Zhang Z."/>
            <person name="Xu J.R."/>
            <person name="Peng Y.L."/>
        </authorList>
    </citation>
    <scope>NUCLEOTIDE SEQUENCE</scope>
    <source>
        <strain evidence="11">Y34</strain>
    </source>
</reference>
<feature type="transmembrane region" description="Helical" evidence="9">
    <location>
        <begin position="171"/>
        <end position="188"/>
    </location>
</feature>
<gene>
    <name evidence="11" type="ORF">OOU_Y34scaffold00180g6</name>
</gene>
<dbReference type="PRINTS" id="PR00171">
    <property type="entry name" value="SUGRTRNSPORT"/>
</dbReference>
<proteinExistence type="inferred from homology"/>
<dbReference type="GO" id="GO:0005351">
    <property type="term" value="F:carbohydrate:proton symporter activity"/>
    <property type="evidence" value="ECO:0007669"/>
    <property type="project" value="TreeGrafter"/>
</dbReference>
<dbReference type="FunFam" id="1.20.1250.20:FF:000090">
    <property type="entry name" value="MFS sugar transporter, putative"/>
    <property type="match status" value="1"/>
</dbReference>
<dbReference type="Gene3D" id="1.20.1250.20">
    <property type="entry name" value="MFS general substrate transporter like domains"/>
    <property type="match status" value="1"/>
</dbReference>
<dbReference type="PANTHER" id="PTHR48022">
    <property type="entry name" value="PLASTIDIC GLUCOSE TRANSPORTER 4"/>
    <property type="match status" value="1"/>
</dbReference>
<feature type="transmembrane region" description="Helical" evidence="9">
    <location>
        <begin position="392"/>
        <end position="412"/>
    </location>
</feature>
<evidence type="ECO:0000259" key="10">
    <source>
        <dbReference type="PROSITE" id="PS50850"/>
    </source>
</evidence>
<dbReference type="Proteomes" id="UP000011086">
    <property type="component" value="Unassembled WGS sequence"/>
</dbReference>
<feature type="domain" description="Major facilitator superfamily (MFS) profile" evidence="10">
    <location>
        <begin position="61"/>
        <end position="522"/>
    </location>
</feature>
<evidence type="ECO:0000256" key="7">
    <source>
        <dbReference type="RuleBase" id="RU003346"/>
    </source>
</evidence>
<evidence type="ECO:0000256" key="3">
    <source>
        <dbReference type="ARBA" id="ARBA00022448"/>
    </source>
</evidence>
<evidence type="ECO:0000256" key="9">
    <source>
        <dbReference type="SAM" id="Phobius"/>
    </source>
</evidence>
<evidence type="ECO:0000256" key="1">
    <source>
        <dbReference type="ARBA" id="ARBA00004141"/>
    </source>
</evidence>
<dbReference type="NCBIfam" id="TIGR00879">
    <property type="entry name" value="SP"/>
    <property type="match status" value="1"/>
</dbReference>
<dbReference type="Pfam" id="PF00083">
    <property type="entry name" value="Sugar_tr"/>
    <property type="match status" value="1"/>
</dbReference>
<feature type="transmembrane region" description="Helical" evidence="9">
    <location>
        <begin position="432"/>
        <end position="457"/>
    </location>
</feature>
<feature type="transmembrane region" description="Helical" evidence="9">
    <location>
        <begin position="200"/>
        <end position="218"/>
    </location>
</feature>
<organism evidence="11">
    <name type="scientific">Pyricularia oryzae (strain Y34)</name>
    <name type="common">Rice blast fungus</name>
    <name type="synonym">Magnaporthe oryzae</name>
    <dbReference type="NCBI Taxonomy" id="1143189"/>
    <lineage>
        <taxon>Eukaryota</taxon>
        <taxon>Fungi</taxon>
        <taxon>Dikarya</taxon>
        <taxon>Ascomycota</taxon>
        <taxon>Pezizomycotina</taxon>
        <taxon>Sordariomycetes</taxon>
        <taxon>Sordariomycetidae</taxon>
        <taxon>Magnaporthales</taxon>
        <taxon>Pyriculariaceae</taxon>
        <taxon>Pyricularia</taxon>
    </lineage>
</organism>
<keyword evidence="5 9" id="KW-1133">Transmembrane helix</keyword>
<dbReference type="PROSITE" id="PS50850">
    <property type="entry name" value="MFS"/>
    <property type="match status" value="1"/>
</dbReference>
<dbReference type="InterPro" id="IPR036259">
    <property type="entry name" value="MFS_trans_sf"/>
</dbReference>
<comment type="similarity">
    <text evidence="2 7">Belongs to the major facilitator superfamily. Sugar transporter (TC 2.A.1.1) family.</text>
</comment>
<evidence type="ECO:0000313" key="11">
    <source>
        <dbReference type="EMBL" id="ELQ42964.1"/>
    </source>
</evidence>
<feature type="region of interest" description="Disordered" evidence="8">
    <location>
        <begin position="572"/>
        <end position="594"/>
    </location>
</feature>
<dbReference type="GO" id="GO:0016020">
    <property type="term" value="C:membrane"/>
    <property type="evidence" value="ECO:0007669"/>
    <property type="project" value="UniProtKB-SubCell"/>
</dbReference>
<feature type="transmembrane region" description="Helical" evidence="9">
    <location>
        <begin position="238"/>
        <end position="255"/>
    </location>
</feature>
<keyword evidence="6 9" id="KW-0472">Membrane</keyword>
<dbReference type="PANTHER" id="PTHR48022:SF78">
    <property type="entry name" value="MONOSACCHARIDE TRANSPORTER, PUTATIVE (AFU_ORTHOLOGUE AFUA_2G02110)-RELATED"/>
    <property type="match status" value="1"/>
</dbReference>
<feature type="transmembrane region" description="Helical" evidence="9">
    <location>
        <begin position="365"/>
        <end position="385"/>
    </location>
</feature>
<name>A0AA97PQA2_PYRO3</name>
<feature type="transmembrane region" description="Helical" evidence="9">
    <location>
        <begin position="469"/>
        <end position="492"/>
    </location>
</feature>
<evidence type="ECO:0000256" key="6">
    <source>
        <dbReference type="ARBA" id="ARBA00023136"/>
    </source>
</evidence>
<evidence type="ECO:0000256" key="4">
    <source>
        <dbReference type="ARBA" id="ARBA00022692"/>
    </source>
</evidence>
<feature type="transmembrane region" description="Helical" evidence="9">
    <location>
        <begin position="329"/>
        <end position="353"/>
    </location>
</feature>
<dbReference type="AlphaFoldDB" id="A0AA97PQA2"/>
<dbReference type="InterPro" id="IPR005828">
    <property type="entry name" value="MFS_sugar_transport-like"/>
</dbReference>
<evidence type="ECO:0000256" key="2">
    <source>
        <dbReference type="ARBA" id="ARBA00010992"/>
    </source>
</evidence>
<feature type="transmembrane region" description="Helical" evidence="9">
    <location>
        <begin position="498"/>
        <end position="518"/>
    </location>
</feature>
<dbReference type="EMBL" id="JH793888">
    <property type="protein sequence ID" value="ELQ42964.1"/>
    <property type="molecule type" value="Genomic_DNA"/>
</dbReference>
<accession>A0AA97PQA2</accession>
<feature type="transmembrane region" description="Helical" evidence="9">
    <location>
        <begin position="143"/>
        <end position="165"/>
    </location>
</feature>
<dbReference type="InterPro" id="IPR050360">
    <property type="entry name" value="MFS_Sugar_Transporters"/>
</dbReference>
<comment type="subcellular location">
    <subcellularLocation>
        <location evidence="1">Membrane</location>
        <topology evidence="1">Multi-pass membrane protein</topology>
    </subcellularLocation>
</comment>
<evidence type="ECO:0000256" key="8">
    <source>
        <dbReference type="SAM" id="MobiDB-lite"/>
    </source>
</evidence>
<sequence>MYPDLRVFENMESSVRRICGRRTGRIHTQYQATATAMAGLTRLSGFNVANFLEKRKLLMAVNSMAALSIFFFGYDQGIMGGINNAKHYIDLMGFGYVDPVTKEPVITDSLLQGGIVSVYYLGTLCGCLLGGWVGDKVGRIKTIAFGAVWAIFGACLQTSAMNATWMICSRFINGIGTGILNAIVPVWATETAEHTSRGQFIAIEFTLNIFGVVVAYWLSFGLSFVDNGESAIRWRFPIAFQIIPLLVLLSAIWFFPESPRWLAKVDRDEEALFILQKLRGTEGGRADAEYQDIKNVVALEARESTQNSYLHMLFGIGSGELHTGRRVQLVIWLQIMQEWVGIAGVTVYAPTIFRIAGFDTEKSQWISGLNNIFYMFATLVCVFTLDKIGRRWTLYWGAVGQGISMFLAAAFSRLGIDARAAGNSGQADSYGAAAAAFVFIFTSVFGATWLTVPWLYPAEIFPLQVRAKGNAWGVVGWSIGNGWLTLLCPVMFKAIGENTLHIFGACNVLAIPIVWALYPESNQRTLEEMDLLFAAPTPWVWDAEKTFARLQSERPELVAAAKHKQKIVDVEGVVGERSSSTEPVAGPSGTHSGA</sequence>
<keyword evidence="4 9" id="KW-0812">Transmembrane</keyword>
<dbReference type="InterPro" id="IPR003663">
    <property type="entry name" value="Sugar/inositol_transpt"/>
</dbReference>
<evidence type="ECO:0000256" key="5">
    <source>
        <dbReference type="ARBA" id="ARBA00022989"/>
    </source>
</evidence>
<dbReference type="SUPFAM" id="SSF103473">
    <property type="entry name" value="MFS general substrate transporter"/>
    <property type="match status" value="1"/>
</dbReference>
<feature type="transmembrane region" description="Helical" evidence="9">
    <location>
        <begin position="57"/>
        <end position="74"/>
    </location>
</feature>
<protein>
    <submittedName>
        <fullName evidence="11">Arabinose-proton symporter</fullName>
    </submittedName>
</protein>